<dbReference type="RefSeq" id="XP_009552347.1">
    <property type="nucleotide sequence ID" value="XM_009554052.1"/>
</dbReference>
<keyword evidence="3" id="KW-1185">Reference proteome</keyword>
<organism evidence="2 3">
    <name type="scientific">Heterobasidion irregulare (strain TC 32-1)</name>
    <dbReference type="NCBI Taxonomy" id="747525"/>
    <lineage>
        <taxon>Eukaryota</taxon>
        <taxon>Fungi</taxon>
        <taxon>Dikarya</taxon>
        <taxon>Basidiomycota</taxon>
        <taxon>Agaricomycotina</taxon>
        <taxon>Agaricomycetes</taxon>
        <taxon>Russulales</taxon>
        <taxon>Bondarzewiaceae</taxon>
        <taxon>Heterobasidion</taxon>
        <taxon>Heterobasidion annosum species complex</taxon>
    </lineage>
</organism>
<dbReference type="EMBL" id="KI925465">
    <property type="protein sequence ID" value="ETW76130.1"/>
    <property type="molecule type" value="Genomic_DNA"/>
</dbReference>
<name>W4JSP3_HETIT</name>
<sequence>MHAQRTVSILGIIWYHSALGLSIQVLTSTLLIMRIYALYERNRYVLAPLIVLVATGTVMSCWSISLERSTNMLYGLDHNLSYHLAGSWTVFLALDTIVFALTVLKAIKMGRARRQPFMHALVTDGVMYYGVIFSMNLTNILILLFAPPIKKYAGSIISIVISVVFMSHLMLHLRDPSLITATRSGTDESGAMYPSSFTTVTVDFPVAVTPRTLSPAVSI</sequence>
<dbReference type="GeneID" id="20667038"/>
<reference evidence="2 3" key="1">
    <citation type="journal article" date="2012" name="New Phytol.">
        <title>Insight into trade-off between wood decay and parasitism from the genome of a fungal forest pathogen.</title>
        <authorList>
            <person name="Olson A."/>
            <person name="Aerts A."/>
            <person name="Asiegbu F."/>
            <person name="Belbahri L."/>
            <person name="Bouzid O."/>
            <person name="Broberg A."/>
            <person name="Canback B."/>
            <person name="Coutinho P.M."/>
            <person name="Cullen D."/>
            <person name="Dalman K."/>
            <person name="Deflorio G."/>
            <person name="van Diepen L.T."/>
            <person name="Dunand C."/>
            <person name="Duplessis S."/>
            <person name="Durling M."/>
            <person name="Gonthier P."/>
            <person name="Grimwood J."/>
            <person name="Fossdal C.G."/>
            <person name="Hansson D."/>
            <person name="Henrissat B."/>
            <person name="Hietala A."/>
            <person name="Himmelstrand K."/>
            <person name="Hoffmeister D."/>
            <person name="Hogberg N."/>
            <person name="James T.Y."/>
            <person name="Karlsson M."/>
            <person name="Kohler A."/>
            <person name="Kues U."/>
            <person name="Lee Y.H."/>
            <person name="Lin Y.C."/>
            <person name="Lind M."/>
            <person name="Lindquist E."/>
            <person name="Lombard V."/>
            <person name="Lucas S."/>
            <person name="Lunden K."/>
            <person name="Morin E."/>
            <person name="Murat C."/>
            <person name="Park J."/>
            <person name="Raffaello T."/>
            <person name="Rouze P."/>
            <person name="Salamov A."/>
            <person name="Schmutz J."/>
            <person name="Solheim H."/>
            <person name="Stahlberg J."/>
            <person name="Velez H."/>
            <person name="de Vries R.P."/>
            <person name="Wiebenga A."/>
            <person name="Woodward S."/>
            <person name="Yakovlev I."/>
            <person name="Garbelotto M."/>
            <person name="Martin F."/>
            <person name="Grigoriev I.V."/>
            <person name="Stenlid J."/>
        </authorList>
    </citation>
    <scope>NUCLEOTIDE SEQUENCE [LARGE SCALE GENOMIC DNA]</scope>
    <source>
        <strain evidence="2 3">TC 32-1</strain>
    </source>
</reference>
<keyword evidence="1" id="KW-1133">Transmembrane helix</keyword>
<keyword evidence="1" id="KW-0812">Transmembrane</keyword>
<dbReference type="InParanoid" id="W4JSP3"/>
<dbReference type="AlphaFoldDB" id="W4JSP3"/>
<accession>W4JSP3</accession>
<feature type="transmembrane region" description="Helical" evidence="1">
    <location>
        <begin position="85"/>
        <end position="104"/>
    </location>
</feature>
<gene>
    <name evidence="2" type="ORF">HETIRDRAFT_143978</name>
</gene>
<evidence type="ECO:0000313" key="2">
    <source>
        <dbReference type="EMBL" id="ETW76130.1"/>
    </source>
</evidence>
<dbReference type="Proteomes" id="UP000030671">
    <property type="component" value="Unassembled WGS sequence"/>
</dbReference>
<feature type="transmembrane region" description="Helical" evidence="1">
    <location>
        <begin position="125"/>
        <end position="146"/>
    </location>
</feature>
<evidence type="ECO:0000313" key="3">
    <source>
        <dbReference type="Proteomes" id="UP000030671"/>
    </source>
</evidence>
<dbReference type="HOGENOM" id="CLU_1261660_0_0_1"/>
<keyword evidence="1" id="KW-0472">Membrane</keyword>
<dbReference type="OrthoDB" id="2686513at2759"/>
<proteinExistence type="predicted"/>
<protein>
    <submittedName>
        <fullName evidence="2">Uncharacterized protein</fullName>
    </submittedName>
</protein>
<evidence type="ECO:0000256" key="1">
    <source>
        <dbReference type="SAM" id="Phobius"/>
    </source>
</evidence>
<feature type="transmembrane region" description="Helical" evidence="1">
    <location>
        <begin position="44"/>
        <end position="65"/>
    </location>
</feature>
<feature type="transmembrane region" description="Helical" evidence="1">
    <location>
        <begin position="152"/>
        <end position="173"/>
    </location>
</feature>
<feature type="transmembrane region" description="Helical" evidence="1">
    <location>
        <begin position="12"/>
        <end position="32"/>
    </location>
</feature>
<dbReference type="KEGG" id="hir:HETIRDRAFT_143978"/>